<organism evidence="1 2">
    <name type="scientific">Romanomermis culicivorax</name>
    <name type="common">Nematode worm</name>
    <dbReference type="NCBI Taxonomy" id="13658"/>
    <lineage>
        <taxon>Eukaryota</taxon>
        <taxon>Metazoa</taxon>
        <taxon>Ecdysozoa</taxon>
        <taxon>Nematoda</taxon>
        <taxon>Enoplea</taxon>
        <taxon>Dorylaimia</taxon>
        <taxon>Mermithida</taxon>
        <taxon>Mermithoidea</taxon>
        <taxon>Mermithidae</taxon>
        <taxon>Romanomermis</taxon>
    </lineage>
</organism>
<protein>
    <submittedName>
        <fullName evidence="2">Uncharacterized protein</fullName>
    </submittedName>
</protein>
<name>A0A915JR74_ROMCU</name>
<sequence length="267" mass="29923">MQKISEGNQTKPPKKACSDVGEEIPKKLQENFKARQQMLLNANRHRKVQFRYQTSRANVEHQIILTIWRMTSVVNQFTGYIMLKASNAVRFFVLIEEQLNNKTPTREALCKINFFVRPRKTFSDQEMPRKFICTLHNNSNKTLNDGKNVGHFVPVQKDEGFMALDLFQPLTNPGSHHMASHIADDSSKTTRPISIIIFSISSIVKSSSPIPEVIISSLSKSSDATAGRLADNANGGNNSYSFLIREMPAADSLANCLLLATKLLRSG</sequence>
<evidence type="ECO:0000313" key="2">
    <source>
        <dbReference type="WBParaSite" id="nRc.2.0.1.t28775-RA"/>
    </source>
</evidence>
<reference evidence="2" key="1">
    <citation type="submission" date="2022-11" db="UniProtKB">
        <authorList>
            <consortium name="WormBaseParasite"/>
        </authorList>
    </citation>
    <scope>IDENTIFICATION</scope>
</reference>
<evidence type="ECO:0000313" key="1">
    <source>
        <dbReference type="Proteomes" id="UP000887565"/>
    </source>
</evidence>
<dbReference type="AlphaFoldDB" id="A0A915JR74"/>
<dbReference type="Proteomes" id="UP000887565">
    <property type="component" value="Unplaced"/>
</dbReference>
<proteinExistence type="predicted"/>
<keyword evidence="1" id="KW-1185">Reference proteome</keyword>
<dbReference type="WBParaSite" id="nRc.2.0.1.t28775-RA">
    <property type="protein sequence ID" value="nRc.2.0.1.t28775-RA"/>
    <property type="gene ID" value="nRc.2.0.1.g28775"/>
</dbReference>
<accession>A0A915JR74</accession>